<comment type="pathway">
    <text evidence="3 8">Glycan biosynthesis; trehalose biosynthesis.</text>
</comment>
<keyword evidence="5 10" id="KW-0732">Signal</keyword>
<feature type="signal peptide" evidence="10">
    <location>
        <begin position="1"/>
        <end position="21"/>
    </location>
</feature>
<dbReference type="InterPro" id="IPR023214">
    <property type="entry name" value="HAD_sf"/>
</dbReference>
<keyword evidence="9" id="KW-0812">Transmembrane</keyword>
<dbReference type="Gene3D" id="3.40.50.1000">
    <property type="entry name" value="HAD superfamily/HAD-like"/>
    <property type="match status" value="2"/>
</dbReference>
<keyword evidence="13" id="KW-1185">Reference proteome</keyword>
<dbReference type="EC" id="3.1.3.12" evidence="8"/>
<evidence type="ECO:0000256" key="6">
    <source>
        <dbReference type="ARBA" id="ARBA00022737"/>
    </source>
</evidence>
<dbReference type="PANTHER" id="PTHR43768:SF23">
    <property type="entry name" value="TREHALOSE-PHOSPHATE PHOSPHATASE 1-RELATED"/>
    <property type="match status" value="1"/>
</dbReference>
<comment type="catalytic activity">
    <reaction evidence="1 8">
        <text>alpha,alpha-trehalose 6-phosphate + H2O = alpha,alpha-trehalose + phosphate</text>
        <dbReference type="Rhea" id="RHEA:23420"/>
        <dbReference type="ChEBI" id="CHEBI:15377"/>
        <dbReference type="ChEBI" id="CHEBI:16551"/>
        <dbReference type="ChEBI" id="CHEBI:43474"/>
        <dbReference type="ChEBI" id="CHEBI:58429"/>
        <dbReference type="EC" id="3.1.3.12"/>
    </reaction>
</comment>
<dbReference type="SUPFAM" id="SSF56784">
    <property type="entry name" value="HAD-like"/>
    <property type="match status" value="1"/>
</dbReference>
<evidence type="ECO:0000256" key="4">
    <source>
        <dbReference type="ARBA" id="ARBA00008770"/>
    </source>
</evidence>
<dbReference type="PROSITE" id="PS51473">
    <property type="entry name" value="GNK2"/>
    <property type="match status" value="2"/>
</dbReference>
<evidence type="ECO:0000256" key="10">
    <source>
        <dbReference type="SAM" id="SignalP"/>
    </source>
</evidence>
<proteinExistence type="inferred from homology"/>
<evidence type="ECO:0000256" key="3">
    <source>
        <dbReference type="ARBA" id="ARBA00005199"/>
    </source>
</evidence>
<dbReference type="EMBL" id="OZ075119">
    <property type="protein sequence ID" value="CAL5097918.1"/>
    <property type="molecule type" value="Genomic_DNA"/>
</dbReference>
<protein>
    <recommendedName>
        <fullName evidence="8">Trehalose 6-phosphate phosphatase</fullName>
        <ecNumber evidence="8">3.1.3.12</ecNumber>
    </recommendedName>
</protein>
<feature type="transmembrane region" description="Helical" evidence="9">
    <location>
        <begin position="274"/>
        <end position="299"/>
    </location>
</feature>
<keyword evidence="7 8" id="KW-0378">Hydrolase</keyword>
<keyword evidence="6" id="KW-0677">Repeat</keyword>
<dbReference type="AlphaFoldDB" id="A0ABC9GMD7"/>
<keyword evidence="9" id="KW-1133">Transmembrane helix</keyword>
<dbReference type="InterPro" id="IPR044651">
    <property type="entry name" value="OTSB-like"/>
</dbReference>
<dbReference type="Gene3D" id="3.30.430.20">
    <property type="entry name" value="Gnk2 domain, C-X8-C-X2-C motif"/>
    <property type="match status" value="2"/>
</dbReference>
<dbReference type="InterPro" id="IPR036412">
    <property type="entry name" value="HAD-like_sf"/>
</dbReference>
<dbReference type="InterPro" id="IPR038408">
    <property type="entry name" value="GNK2_sf"/>
</dbReference>
<dbReference type="PANTHER" id="PTHR43768">
    <property type="entry name" value="TREHALOSE 6-PHOSPHATE PHOSPHATASE"/>
    <property type="match status" value="1"/>
</dbReference>
<organism evidence="12 13">
    <name type="scientific">Urochloa decumbens</name>
    <dbReference type="NCBI Taxonomy" id="240449"/>
    <lineage>
        <taxon>Eukaryota</taxon>
        <taxon>Viridiplantae</taxon>
        <taxon>Streptophyta</taxon>
        <taxon>Embryophyta</taxon>
        <taxon>Tracheophyta</taxon>
        <taxon>Spermatophyta</taxon>
        <taxon>Magnoliopsida</taxon>
        <taxon>Liliopsida</taxon>
        <taxon>Poales</taxon>
        <taxon>Poaceae</taxon>
        <taxon>PACMAD clade</taxon>
        <taxon>Panicoideae</taxon>
        <taxon>Panicodae</taxon>
        <taxon>Paniceae</taxon>
        <taxon>Melinidinae</taxon>
        <taxon>Urochloa</taxon>
    </lineage>
</organism>
<feature type="domain" description="Gnk2-homologous" evidence="11">
    <location>
        <begin position="135"/>
        <end position="241"/>
    </location>
</feature>
<dbReference type="InterPro" id="IPR002902">
    <property type="entry name" value="GNK2"/>
</dbReference>
<dbReference type="NCBIfam" id="TIGR01484">
    <property type="entry name" value="HAD-SF-IIB"/>
    <property type="match status" value="1"/>
</dbReference>
<dbReference type="InterPro" id="IPR003337">
    <property type="entry name" value="Trehalose_PPase"/>
</dbReference>
<dbReference type="NCBIfam" id="TIGR00685">
    <property type="entry name" value="T6PP"/>
    <property type="match status" value="1"/>
</dbReference>
<evidence type="ECO:0000256" key="2">
    <source>
        <dbReference type="ARBA" id="ARBA00001968"/>
    </source>
</evidence>
<gene>
    <name evidence="12" type="ORF">URODEC1_LOCUS117919</name>
</gene>
<evidence type="ECO:0000256" key="1">
    <source>
        <dbReference type="ARBA" id="ARBA00000500"/>
    </source>
</evidence>
<evidence type="ECO:0000256" key="7">
    <source>
        <dbReference type="ARBA" id="ARBA00022801"/>
    </source>
</evidence>
<dbReference type="Pfam" id="PF01657">
    <property type="entry name" value="Stress-antifung"/>
    <property type="match status" value="2"/>
</dbReference>
<comment type="function">
    <text evidence="8">Removes the phosphate from trehalose 6-phosphate to produce free trehalose.</text>
</comment>
<dbReference type="Pfam" id="PF02358">
    <property type="entry name" value="Trehalose_PPase"/>
    <property type="match status" value="1"/>
</dbReference>
<feature type="chain" id="PRO_5044766151" description="Trehalose 6-phosphate phosphatase" evidence="10">
    <location>
        <begin position="22"/>
        <end position="589"/>
    </location>
</feature>
<evidence type="ECO:0000256" key="9">
    <source>
        <dbReference type="SAM" id="Phobius"/>
    </source>
</evidence>
<evidence type="ECO:0000256" key="8">
    <source>
        <dbReference type="RuleBase" id="RU361117"/>
    </source>
</evidence>
<dbReference type="InterPro" id="IPR006379">
    <property type="entry name" value="HAD-SF_hydro_IIB"/>
</dbReference>
<keyword evidence="9" id="KW-0472">Membrane</keyword>
<sequence>MSKLLLLVTAVLLAAVQFPLAGSSDTRWNFYCAGGNLTAHSQYSTNLEAVAAELPETVATSCLLFANKTCGAVHAIAQCRGDISSPRCKQCIIRSFEDAQEVCWHQEGAFIFRDECSLGDYTKELVLSREDTSVDVIVTKVDEFPVIIHSASFDSAVVELANSVARSTTASPSRFTTGQKAVARAEFDLEIYALAQCLPSLSAEDCSSCIAGLFDMVLTQNMTAGRAAKVWRSFQYAPEKFFIGEPMLDLPVNGSLPPTKPVEDKHRHRQHISVLVWIAIAVGLVVLLAIIIIWAGVLVRDTIERILAADERGSPAESAADERGSPVERGKGKPLVVGCLSALTFFEDIINLARARRIAVLLDYDGTLTPVVNTSDNAFMSEEMRATVRKLAALFATSIVSERSCTKVMDFVQITEINYAGSLGLEIMTTATVGSSTEIVREFLVRAMDGIIGATIEDNKYSVSVHYRNVADEDKLRVEEVVNNARNEHSLTLTQGHMVYELSPPNWNKGHAVNYLLKTLSLDNPENTFSVYIGDNNTDEDAFKVLQEQQRGVGILVAERSKPTAALYYVKNPMEVKVFLQKLIEWAER</sequence>
<dbReference type="Proteomes" id="UP001497457">
    <property type="component" value="Chromosome 9rd"/>
</dbReference>
<comment type="cofactor">
    <cofactor evidence="2 8">
        <name>a divalent metal cation</name>
        <dbReference type="ChEBI" id="CHEBI:60240"/>
    </cofactor>
</comment>
<comment type="similarity">
    <text evidence="4 8">Belongs to the trehalose phosphatase family.</text>
</comment>
<dbReference type="CDD" id="cd23509">
    <property type="entry name" value="Gnk2-like"/>
    <property type="match status" value="2"/>
</dbReference>
<dbReference type="GO" id="GO:0004805">
    <property type="term" value="F:trehalose-phosphatase activity"/>
    <property type="evidence" value="ECO:0007669"/>
    <property type="project" value="UniProtKB-EC"/>
</dbReference>
<reference evidence="12" key="1">
    <citation type="submission" date="2024-10" db="EMBL/GenBank/DDBJ databases">
        <authorList>
            <person name="Ryan C."/>
        </authorList>
    </citation>
    <scope>NUCLEOTIDE SEQUENCE [LARGE SCALE GENOMIC DNA]</scope>
</reference>
<evidence type="ECO:0000259" key="11">
    <source>
        <dbReference type="PROSITE" id="PS51473"/>
    </source>
</evidence>
<evidence type="ECO:0000313" key="12">
    <source>
        <dbReference type="EMBL" id="CAL5097918.1"/>
    </source>
</evidence>
<feature type="domain" description="Gnk2-homologous" evidence="11">
    <location>
        <begin position="25"/>
        <end position="125"/>
    </location>
</feature>
<evidence type="ECO:0000256" key="5">
    <source>
        <dbReference type="ARBA" id="ARBA00022729"/>
    </source>
</evidence>
<name>A0ABC9GMD7_9POAL</name>
<accession>A0ABC9GMD7</accession>
<evidence type="ECO:0000313" key="13">
    <source>
        <dbReference type="Proteomes" id="UP001497457"/>
    </source>
</evidence>